<proteinExistence type="predicted"/>
<protein>
    <submittedName>
        <fullName evidence="1">Type II toxin-antitoxin system antitoxin SocA domain-containing protein</fullName>
    </submittedName>
</protein>
<gene>
    <name evidence="1" type="ORF">KYI10_06065</name>
</gene>
<sequence length="145" mass="17037">MKELANMILTRANETNTPVTNLHLQKVMYFLLVFMADTPKYNEQARELFNQGNLQAWPYGPVDPGVYQDYKKFKDRPIKLECDFSPITSIDETLTTWIDKLLKINVFSLVRLSHEHRFWANNEDNIKKGFRPEYTFDDIVGAMND</sequence>
<organism evidence="1">
    <name type="scientific">Macrococcus psychrotolerans</name>
    <dbReference type="NCBI Taxonomy" id="3039389"/>
    <lineage>
        <taxon>Bacteria</taxon>
        <taxon>Bacillati</taxon>
        <taxon>Bacillota</taxon>
        <taxon>Bacilli</taxon>
        <taxon>Bacillales</taxon>
        <taxon>Staphylococcaceae</taxon>
        <taxon>Macrococcus</taxon>
    </lineage>
</organism>
<evidence type="ECO:0000313" key="1">
    <source>
        <dbReference type="EMBL" id="QYA31962.1"/>
    </source>
</evidence>
<dbReference type="EMBL" id="CP079955">
    <property type="protein sequence ID" value="QYA31962.1"/>
    <property type="molecule type" value="Genomic_DNA"/>
</dbReference>
<reference evidence="1" key="1">
    <citation type="submission" date="2021-07" db="EMBL/GenBank/DDBJ databases">
        <title>Prevalence and characterization of methicillin-resistant Macrococcus spp. in food producing animals and meat in Switzerland in 2019.</title>
        <authorList>
            <person name="Keller J.E."/>
            <person name="Schwendener S."/>
            <person name="Neuenschwander J."/>
            <person name="Overesch G."/>
            <person name="Perreten V."/>
        </authorList>
    </citation>
    <scope>NUCLEOTIDE SEQUENCE</scope>
    <source>
        <strain evidence="1">19Msa1099</strain>
    </source>
</reference>
<name>A0AAT9P3I9_9STAP</name>
<accession>A0AAT9P3I9</accession>
<dbReference type="AlphaFoldDB" id="A0AAT9P3I9"/>